<dbReference type="Pfam" id="PF08590">
    <property type="entry name" value="DUF1771"/>
    <property type="match status" value="1"/>
</dbReference>
<dbReference type="InterPro" id="IPR013899">
    <property type="entry name" value="DUF1771"/>
</dbReference>
<dbReference type="InterPro" id="IPR052772">
    <property type="entry name" value="Endo/PolyKinase_Domain-Protein"/>
</dbReference>
<feature type="region of interest" description="Disordered" evidence="1">
    <location>
        <begin position="545"/>
        <end position="580"/>
    </location>
</feature>
<name>A0A4C1Z6F2_EUMVA</name>
<evidence type="ECO:0000313" key="5">
    <source>
        <dbReference type="Proteomes" id="UP000299102"/>
    </source>
</evidence>
<dbReference type="PANTHER" id="PTHR46535:SF1">
    <property type="entry name" value="NEDD4-BINDING PROTEIN 2"/>
    <property type="match status" value="1"/>
</dbReference>
<dbReference type="AlphaFoldDB" id="A0A4C1Z6F2"/>
<dbReference type="GO" id="GO:0043130">
    <property type="term" value="F:ubiquitin binding"/>
    <property type="evidence" value="ECO:0007669"/>
    <property type="project" value="InterPro"/>
</dbReference>
<protein>
    <submittedName>
        <fullName evidence="4">NEDD4-binding protein 2-like 1</fullName>
    </submittedName>
</protein>
<comment type="caution">
    <text evidence="4">The sequence shown here is derived from an EMBL/GenBank/DDBJ whole genome shotgun (WGS) entry which is preliminary data.</text>
</comment>
<feature type="domain" description="CUE" evidence="3">
    <location>
        <begin position="1004"/>
        <end position="1046"/>
    </location>
</feature>
<dbReference type="Gene3D" id="3.30.1370.110">
    <property type="match status" value="1"/>
</dbReference>
<dbReference type="PROSITE" id="PS51140">
    <property type="entry name" value="CUE"/>
    <property type="match status" value="1"/>
</dbReference>
<keyword evidence="5" id="KW-1185">Reference proteome</keyword>
<dbReference type="EMBL" id="BGZK01001553">
    <property type="protein sequence ID" value="GBP82185.1"/>
    <property type="molecule type" value="Genomic_DNA"/>
</dbReference>
<dbReference type="InterPro" id="IPR036063">
    <property type="entry name" value="Smr_dom_sf"/>
</dbReference>
<dbReference type="Gene3D" id="3.40.50.300">
    <property type="entry name" value="P-loop containing nucleotide triphosphate hydrolases"/>
    <property type="match status" value="1"/>
</dbReference>
<dbReference type="STRING" id="151549.A0A4C1Z6F2"/>
<dbReference type="CDD" id="cd14279">
    <property type="entry name" value="CUE"/>
    <property type="match status" value="1"/>
</dbReference>
<dbReference type="GO" id="GO:0004519">
    <property type="term" value="F:endonuclease activity"/>
    <property type="evidence" value="ECO:0007669"/>
    <property type="project" value="TreeGrafter"/>
</dbReference>
<dbReference type="SUPFAM" id="SSF52540">
    <property type="entry name" value="P-loop containing nucleoside triphosphate hydrolases"/>
    <property type="match status" value="1"/>
</dbReference>
<dbReference type="GO" id="GO:0005634">
    <property type="term" value="C:nucleus"/>
    <property type="evidence" value="ECO:0007669"/>
    <property type="project" value="TreeGrafter"/>
</dbReference>
<dbReference type="SUPFAM" id="SSF160443">
    <property type="entry name" value="SMR domain-like"/>
    <property type="match status" value="1"/>
</dbReference>
<evidence type="ECO:0000313" key="4">
    <source>
        <dbReference type="EMBL" id="GBP82185.1"/>
    </source>
</evidence>
<accession>A0A4C1Z6F2</accession>
<reference evidence="4 5" key="1">
    <citation type="journal article" date="2019" name="Commun. Biol.">
        <title>The bagworm genome reveals a unique fibroin gene that provides high tensile strength.</title>
        <authorList>
            <person name="Kono N."/>
            <person name="Nakamura H."/>
            <person name="Ohtoshi R."/>
            <person name="Tomita M."/>
            <person name="Numata K."/>
            <person name="Arakawa K."/>
        </authorList>
    </citation>
    <scope>NUCLEOTIDE SEQUENCE [LARGE SCALE GENOMIC DNA]</scope>
</reference>
<dbReference type="SMART" id="SM01162">
    <property type="entry name" value="DUF1771"/>
    <property type="match status" value="1"/>
</dbReference>
<dbReference type="OrthoDB" id="3231855at2759"/>
<dbReference type="Pfam" id="PF13671">
    <property type="entry name" value="AAA_33"/>
    <property type="match status" value="1"/>
</dbReference>
<dbReference type="InterPro" id="IPR027417">
    <property type="entry name" value="P-loop_NTPase"/>
</dbReference>
<evidence type="ECO:0000256" key="1">
    <source>
        <dbReference type="SAM" id="MobiDB-lite"/>
    </source>
</evidence>
<sequence length="1274" mass="144949">MADNVYQNVGSEQEESRVINTIHNMFGDKIAFDIICAVVENCGGNLQSSVNAILSILQEDTAQLEPVKTAAAETKLLSSIVASSQCSSKDTYKTTNALDKGRSNMNMYKPQMKKTYKVSAGCEHELNTILVYHSLSYRTLIIMRGLPGSGKSCLSRHVVDITVGPHDKNYRVHIFSTDDFFAMKGFYNVQLLDEAHKWNQRRVEIALTQGLSPIIVDNTNTELWEMECYARAGVKEGYYIIVLEPKTPWSRNTKQLAKKNIHGVSEQKLSKMALRYQHIKKGTIMQEFGLRYPANKVPPVLRNIPLVTSVKPKMENQQNWLSCSNETVNPNYVTASGNCYLNSTMSVSGYLSALPGVVNQNYNTVHTNQSTNNDYSVTGIINQMSNINDFHAIKMSGENTNPFTTSAPPLMPNTSNQHVQSNVFDLPPSVSVNDTNPAKHLSEDVFNSQIDESSKNLPIEVPNSTVCNDTQNIGIKSECTPIDVTAMDQNQTVQASEGDEVTQSADNQQEQISEDEIRLAHIADAEKKIEELKKLEDEWEMGGDWVEVDNRGNATEVTESQSEPKPQRKRDASLSSNNEPLMPIIENTQNWQDIVKFMPSWDHDSKEIVAKKEEDEVSVEMTSRETSIELDDWDICNSKNIVISAFDRDINLYFMPQDEIKNLKKIKLDKSTQVKEDMLYNAYRCKNEEKHFKGICKIFKNIPKSNLREMFEKCHNDAHWTIDLLLEAGNQPILNIRDSSDSGTESENDYDCDCFKFASEIENKETDPTSQIENIGESSTNIVSSPSQLNKQRKGKTPLSKSAIQLKKELEQNIVISDDHYSEHCLKIRNMRHGDLLNMPGTSKGHCASIQDNSNLPPEYLESLDSSNDADDECSNTEEIETMNVNVGKDFIVNLDQLFNRKILYSENIMPIVNMPVSLLNQINALWLESYANQLDSQAAYSDILVNEDQELARQLAEKEAELAREGKEPEVPDFKEIMDMDVAIALYQKDVAEWKNNKPNDLAAKMTRDKLFNLFPELPSETLIEVLMAHENNFQATVETLLMSTGQASVLQEENGLNKFIMNKEMAQRKILEEQRRQALEEEEFPLLTKIDPEVAMSKAEQNRAEAMVHLDKRKITYDKAQDFVRRGMTEVASYYTSIASYHKNQFERFNNYAASYFIHSHAANRNKTTMDLHFLFVREAMQALDLFLDHHIMILRKHVTNFNKRRPGMIFLITGRGVHSPNGPKIKPAAKRRLRQRGVSCSDLYCLQLTRLKQEVEKKWPELELNWLIERV</sequence>
<feature type="region of interest" description="Disordered" evidence="1">
    <location>
        <begin position="765"/>
        <end position="798"/>
    </location>
</feature>
<feature type="compositionally biased region" description="Polar residues" evidence="1">
    <location>
        <begin position="552"/>
        <end position="564"/>
    </location>
</feature>
<feature type="compositionally biased region" description="Polar residues" evidence="1">
    <location>
        <begin position="768"/>
        <end position="790"/>
    </location>
</feature>
<dbReference type="PANTHER" id="PTHR46535">
    <property type="entry name" value="NEDD4-BINDING PROTEIN 2"/>
    <property type="match status" value="1"/>
</dbReference>
<dbReference type="InterPro" id="IPR002625">
    <property type="entry name" value="Smr_dom"/>
</dbReference>
<dbReference type="PROSITE" id="PS50828">
    <property type="entry name" value="SMR"/>
    <property type="match status" value="1"/>
</dbReference>
<evidence type="ECO:0000259" key="2">
    <source>
        <dbReference type="PROSITE" id="PS50828"/>
    </source>
</evidence>
<gene>
    <name evidence="4" type="primary">N4bp2l1</name>
    <name evidence="4" type="ORF">EVAR_62708_1</name>
</gene>
<evidence type="ECO:0000259" key="3">
    <source>
        <dbReference type="PROSITE" id="PS51140"/>
    </source>
</evidence>
<dbReference type="Proteomes" id="UP000299102">
    <property type="component" value="Unassembled WGS sequence"/>
</dbReference>
<proteinExistence type="predicted"/>
<feature type="domain" description="Smr" evidence="2">
    <location>
        <begin position="1172"/>
        <end position="1238"/>
    </location>
</feature>
<organism evidence="4 5">
    <name type="scientific">Eumeta variegata</name>
    <name type="common">Bagworm moth</name>
    <name type="synonym">Eumeta japonica</name>
    <dbReference type="NCBI Taxonomy" id="151549"/>
    <lineage>
        <taxon>Eukaryota</taxon>
        <taxon>Metazoa</taxon>
        <taxon>Ecdysozoa</taxon>
        <taxon>Arthropoda</taxon>
        <taxon>Hexapoda</taxon>
        <taxon>Insecta</taxon>
        <taxon>Pterygota</taxon>
        <taxon>Neoptera</taxon>
        <taxon>Endopterygota</taxon>
        <taxon>Lepidoptera</taxon>
        <taxon>Glossata</taxon>
        <taxon>Ditrysia</taxon>
        <taxon>Tineoidea</taxon>
        <taxon>Psychidae</taxon>
        <taxon>Oiketicinae</taxon>
        <taxon>Eumeta</taxon>
    </lineage>
</organism>
<dbReference type="InterPro" id="IPR003892">
    <property type="entry name" value="CUE"/>
</dbReference>